<dbReference type="InterPro" id="IPR036915">
    <property type="entry name" value="Cyclin-like_sf"/>
</dbReference>
<evidence type="ECO:0000313" key="3">
    <source>
        <dbReference type="EMBL" id="KAK9824606.1"/>
    </source>
</evidence>
<dbReference type="SMART" id="SM00385">
    <property type="entry name" value="CYCLIN"/>
    <property type="match status" value="2"/>
</dbReference>
<name>A0AAW1QSU5_9CHLO</name>
<protein>
    <recommendedName>
        <fullName evidence="2">Cyclin-like domain-containing protein</fullName>
    </recommendedName>
</protein>
<reference evidence="3 4" key="1">
    <citation type="journal article" date="2024" name="Nat. Commun.">
        <title>Phylogenomics reveals the evolutionary origins of lichenization in chlorophyte algae.</title>
        <authorList>
            <person name="Puginier C."/>
            <person name="Libourel C."/>
            <person name="Otte J."/>
            <person name="Skaloud P."/>
            <person name="Haon M."/>
            <person name="Grisel S."/>
            <person name="Petersen M."/>
            <person name="Berrin J.G."/>
            <person name="Delaux P.M."/>
            <person name="Dal Grande F."/>
            <person name="Keller J."/>
        </authorList>
    </citation>
    <scope>NUCLEOTIDE SEQUENCE [LARGE SCALE GENOMIC DNA]</scope>
    <source>
        <strain evidence="3 4">SAG 2043</strain>
    </source>
</reference>
<dbReference type="GO" id="GO:0016538">
    <property type="term" value="F:cyclin-dependent protein serine/threonine kinase regulator activity"/>
    <property type="evidence" value="ECO:0007669"/>
    <property type="project" value="InterPro"/>
</dbReference>
<dbReference type="Pfam" id="PF00134">
    <property type="entry name" value="Cyclin_N"/>
    <property type="match status" value="1"/>
</dbReference>
<dbReference type="PANTHER" id="PTHR10026">
    <property type="entry name" value="CYCLIN"/>
    <property type="match status" value="1"/>
</dbReference>
<dbReference type="SUPFAM" id="SSF47954">
    <property type="entry name" value="Cyclin-like"/>
    <property type="match status" value="2"/>
</dbReference>
<feature type="domain" description="Cyclin-like" evidence="2">
    <location>
        <begin position="13"/>
        <end position="124"/>
    </location>
</feature>
<feature type="domain" description="Cyclin-like" evidence="2">
    <location>
        <begin position="137"/>
        <end position="227"/>
    </location>
</feature>
<comment type="similarity">
    <text evidence="1">Belongs to the cyclin family.</text>
</comment>
<gene>
    <name evidence="3" type="ORF">WJX72_011678</name>
</gene>
<proteinExistence type="inferred from homology"/>
<dbReference type="GO" id="GO:0006357">
    <property type="term" value="P:regulation of transcription by RNA polymerase II"/>
    <property type="evidence" value="ECO:0007669"/>
    <property type="project" value="InterPro"/>
</dbReference>
<keyword evidence="1" id="KW-0195">Cyclin</keyword>
<dbReference type="Proteomes" id="UP001489004">
    <property type="component" value="Unassembled WGS sequence"/>
</dbReference>
<dbReference type="InterPro" id="IPR043198">
    <property type="entry name" value="Cyclin/Ssn8"/>
</dbReference>
<sequence>MSRMQQQTCRSGVLIKATAELLRLPPVVATTALVMLHRFSKAAPEHQLDPTDVVSACLFVAAKVEEAPVRTNDLVNAVRFEAELRHAGNAAAGSGAVAAYHMLVGHDYYSVKERLIQHEQLLLRTLHFDISMEHPHKYLLNYCATLRCSQPLAQLAICLLNDSLLYTTLCLSHAPAEVAGGALHLAAVLLGRADSLPSQPPHCWWECLGLRRPDIEEVGNVMLDMLQ</sequence>
<comment type="caution">
    <text evidence="3">The sequence shown here is derived from an EMBL/GenBank/DDBJ whole genome shotgun (WGS) entry which is preliminary data.</text>
</comment>
<evidence type="ECO:0000313" key="4">
    <source>
        <dbReference type="Proteomes" id="UP001489004"/>
    </source>
</evidence>
<dbReference type="Gene3D" id="1.10.472.10">
    <property type="entry name" value="Cyclin-like"/>
    <property type="match status" value="2"/>
</dbReference>
<dbReference type="EMBL" id="JALJOR010000002">
    <property type="protein sequence ID" value="KAK9824606.1"/>
    <property type="molecule type" value="Genomic_DNA"/>
</dbReference>
<dbReference type="Pfam" id="PF21797">
    <property type="entry name" value="CycT2-like_C"/>
    <property type="match status" value="1"/>
</dbReference>
<keyword evidence="4" id="KW-1185">Reference proteome</keyword>
<dbReference type="AlphaFoldDB" id="A0AAW1QSU5"/>
<evidence type="ECO:0000259" key="2">
    <source>
        <dbReference type="SMART" id="SM00385"/>
    </source>
</evidence>
<dbReference type="InterPro" id="IPR013763">
    <property type="entry name" value="Cyclin-like_dom"/>
</dbReference>
<accession>A0AAW1QSU5</accession>
<organism evidence="3 4">
    <name type="scientific">[Myrmecia] bisecta</name>
    <dbReference type="NCBI Taxonomy" id="41462"/>
    <lineage>
        <taxon>Eukaryota</taxon>
        <taxon>Viridiplantae</taxon>
        <taxon>Chlorophyta</taxon>
        <taxon>core chlorophytes</taxon>
        <taxon>Trebouxiophyceae</taxon>
        <taxon>Trebouxiales</taxon>
        <taxon>Trebouxiaceae</taxon>
        <taxon>Myrmecia</taxon>
    </lineage>
</organism>
<dbReference type="InterPro" id="IPR006671">
    <property type="entry name" value="Cyclin_N"/>
</dbReference>
<evidence type="ECO:0000256" key="1">
    <source>
        <dbReference type="RuleBase" id="RU000383"/>
    </source>
</evidence>